<dbReference type="PANTHER" id="PTHR11008">
    <property type="entry name" value="PROTEIN TAKEOUT-LIKE PROTEIN"/>
    <property type="match status" value="1"/>
</dbReference>
<dbReference type="InterPro" id="IPR038602">
    <property type="entry name" value="Mite_allergen_7_sf"/>
</dbReference>
<proteinExistence type="predicted"/>
<protein>
    <submittedName>
        <fullName evidence="1">Uncharacterized protein</fullName>
    </submittedName>
</protein>
<sequence length="440" mass="49967">MHYIYLCTIDFSFRRARSVTQLTSVSGELGVSHNFTTHRVNQLSDQIRLILEHYKNPDPVGIPGIPIADSIKINDIKKQLTFAKLEMQNVRVHGLSKFKIDSFYSDIADMKVEIVVYIEKLEVLGNYTLNPTFWPSKTRGNCNITLSDVFIQGLAKLEIALLGNLEATDIDMDIVVDNIALDFQNLGFFASMFQKTINTIGPFILESIKPLIMQEVNNDIRQKINTNFKKLNTTLSNSISPLDMAIYEGRKFVRKNGYDPLALDSFNFNAGIFSLEITSIWIKGLASFYRVGNITVKMENNTLHFVLDIGTQELKGNCEWKCSTVTILSKSGEMSFTLEYLNVKAKINQSLDIRKKPILDDLIIDIGNIQLLCDGAGTFDYILEAIVNILPNILRYQIMMAVEEPLQKKIQEILNSYDMESKIEQSLSELNNFQTIKNIN</sequence>
<dbReference type="InterPro" id="IPR010562">
    <property type="entry name" value="Haemolymph_juvenile_hormone-bd"/>
</dbReference>
<evidence type="ECO:0000313" key="1">
    <source>
        <dbReference type="EMBL" id="JAS17587.1"/>
    </source>
</evidence>
<reference evidence="1" key="1">
    <citation type="submission" date="2015-12" db="EMBL/GenBank/DDBJ databases">
        <title>De novo transcriptome assembly of four potential Pierce s Disease insect vectors from Arizona vineyards.</title>
        <authorList>
            <person name="Tassone E.E."/>
        </authorList>
    </citation>
    <scope>NUCLEOTIDE SEQUENCE</scope>
</reference>
<dbReference type="Gene3D" id="3.15.10.30">
    <property type="entry name" value="Haemolymph juvenile hormone binding protein"/>
    <property type="match status" value="1"/>
</dbReference>
<dbReference type="Pfam" id="PF16984">
    <property type="entry name" value="Grp7_allergen"/>
    <property type="match status" value="1"/>
</dbReference>
<gene>
    <name evidence="1" type="ORF">g.42276</name>
</gene>
<dbReference type="InterPro" id="IPR038606">
    <property type="entry name" value="To_sf"/>
</dbReference>
<dbReference type="PANTHER" id="PTHR11008:SF13">
    <property type="entry name" value="FI04421P"/>
    <property type="match status" value="1"/>
</dbReference>
<dbReference type="Pfam" id="PF06585">
    <property type="entry name" value="JHBP"/>
    <property type="match status" value="1"/>
</dbReference>
<dbReference type="InterPro" id="IPR020234">
    <property type="entry name" value="Mite_allergen_group-7"/>
</dbReference>
<accession>A0A1B6CVY2</accession>
<dbReference type="Gene3D" id="3.15.10.50">
    <property type="match status" value="1"/>
</dbReference>
<name>A0A1B6CVY2_9HEMI</name>
<dbReference type="AlphaFoldDB" id="A0A1B6CVY2"/>
<dbReference type="EMBL" id="GEDC01019711">
    <property type="protein sequence ID" value="JAS17587.1"/>
    <property type="molecule type" value="Transcribed_RNA"/>
</dbReference>
<organism evidence="1">
    <name type="scientific">Clastoptera arizonana</name>
    <name type="common">Arizona spittle bug</name>
    <dbReference type="NCBI Taxonomy" id="38151"/>
    <lineage>
        <taxon>Eukaryota</taxon>
        <taxon>Metazoa</taxon>
        <taxon>Ecdysozoa</taxon>
        <taxon>Arthropoda</taxon>
        <taxon>Hexapoda</taxon>
        <taxon>Insecta</taxon>
        <taxon>Pterygota</taxon>
        <taxon>Neoptera</taxon>
        <taxon>Paraneoptera</taxon>
        <taxon>Hemiptera</taxon>
        <taxon>Auchenorrhyncha</taxon>
        <taxon>Cercopoidea</taxon>
        <taxon>Clastopteridae</taxon>
        <taxon>Clastoptera</taxon>
    </lineage>
</organism>
<dbReference type="SMART" id="SM00700">
    <property type="entry name" value="JHBP"/>
    <property type="match status" value="1"/>
</dbReference>